<proteinExistence type="predicted"/>
<organism evidence="1 2">
    <name type="scientific">Phlebia brevispora</name>
    <dbReference type="NCBI Taxonomy" id="194682"/>
    <lineage>
        <taxon>Eukaryota</taxon>
        <taxon>Fungi</taxon>
        <taxon>Dikarya</taxon>
        <taxon>Basidiomycota</taxon>
        <taxon>Agaricomycotina</taxon>
        <taxon>Agaricomycetes</taxon>
        <taxon>Polyporales</taxon>
        <taxon>Meruliaceae</taxon>
        <taxon>Phlebia</taxon>
    </lineage>
</organism>
<protein>
    <submittedName>
        <fullName evidence="1">Uncharacterized protein</fullName>
    </submittedName>
</protein>
<sequence length="165" mass="18278">MSSSIYLSAGFHSPSAQDLSSIYSTTSTASPDGSLQDGRMVASTKVALVIVPIIFFLLILGFCLVARKHTPKVPVLPVRNIDPTATDKRKSVQRWLDNVSQHRHDMTELRPVNTVRPLYRQPSVWTLSGSTMVGIHQSDLYFPPTLQSPPPIHRIDRSHDPIAVP</sequence>
<gene>
    <name evidence="1" type="ORF">NM688_g1845</name>
</gene>
<evidence type="ECO:0000313" key="2">
    <source>
        <dbReference type="Proteomes" id="UP001148662"/>
    </source>
</evidence>
<dbReference type="Proteomes" id="UP001148662">
    <property type="component" value="Unassembled WGS sequence"/>
</dbReference>
<evidence type="ECO:0000313" key="1">
    <source>
        <dbReference type="EMBL" id="KAJ3556753.1"/>
    </source>
</evidence>
<reference evidence="1" key="1">
    <citation type="submission" date="2022-07" db="EMBL/GenBank/DDBJ databases">
        <title>Genome Sequence of Phlebia brevispora.</title>
        <authorList>
            <person name="Buettner E."/>
        </authorList>
    </citation>
    <scope>NUCLEOTIDE SEQUENCE</scope>
    <source>
        <strain evidence="1">MPL23</strain>
    </source>
</reference>
<dbReference type="EMBL" id="JANHOG010000214">
    <property type="protein sequence ID" value="KAJ3556753.1"/>
    <property type="molecule type" value="Genomic_DNA"/>
</dbReference>
<keyword evidence="2" id="KW-1185">Reference proteome</keyword>
<accession>A0ACC1TAB5</accession>
<name>A0ACC1TAB5_9APHY</name>
<comment type="caution">
    <text evidence="1">The sequence shown here is derived from an EMBL/GenBank/DDBJ whole genome shotgun (WGS) entry which is preliminary data.</text>
</comment>